<protein>
    <submittedName>
        <fullName evidence="1">Uncharacterized protein</fullName>
    </submittedName>
</protein>
<name>A0A0V1F7K5_TRIPS</name>
<dbReference type="AlphaFoldDB" id="A0A0V1F7K5"/>
<organism evidence="1 2">
    <name type="scientific">Trichinella pseudospiralis</name>
    <name type="common">Parasitic roundworm</name>
    <dbReference type="NCBI Taxonomy" id="6337"/>
    <lineage>
        <taxon>Eukaryota</taxon>
        <taxon>Metazoa</taxon>
        <taxon>Ecdysozoa</taxon>
        <taxon>Nematoda</taxon>
        <taxon>Enoplea</taxon>
        <taxon>Dorylaimia</taxon>
        <taxon>Trichinellida</taxon>
        <taxon>Trichinellidae</taxon>
        <taxon>Trichinella</taxon>
    </lineage>
</organism>
<accession>A0A0V1F7K5</accession>
<keyword evidence="2" id="KW-1185">Reference proteome</keyword>
<evidence type="ECO:0000313" key="1">
    <source>
        <dbReference type="EMBL" id="KRY81902.1"/>
    </source>
</evidence>
<dbReference type="EMBL" id="JYDT01000199">
    <property type="protein sequence ID" value="KRY81902.1"/>
    <property type="molecule type" value="Genomic_DNA"/>
</dbReference>
<proteinExistence type="predicted"/>
<gene>
    <name evidence="1" type="ORF">T4D_1106</name>
</gene>
<reference evidence="1 2" key="1">
    <citation type="submission" date="2015-01" db="EMBL/GenBank/DDBJ databases">
        <title>Evolution of Trichinella species and genotypes.</title>
        <authorList>
            <person name="Korhonen P.K."/>
            <person name="Edoardo P."/>
            <person name="Giuseppe L.R."/>
            <person name="Gasser R.B."/>
        </authorList>
    </citation>
    <scope>NUCLEOTIDE SEQUENCE [LARGE SCALE GENOMIC DNA]</scope>
    <source>
        <strain evidence="1">ISS470</strain>
    </source>
</reference>
<sequence>MKADTKNHTEKHFSVTTLHHAQNSFLEQSQLLDDMQIEGIRRGVVLSGEIKPVVLLTTNQHVAVQKIWQQFVLRRTPVFPITHTVWSCRVLLRPPDQSSSVTSVGIVGPHLDINQYHTDLGLFPTDPFSIKTPFQIFFT</sequence>
<comment type="caution">
    <text evidence="1">The sequence shown here is derived from an EMBL/GenBank/DDBJ whole genome shotgun (WGS) entry which is preliminary data.</text>
</comment>
<dbReference type="Proteomes" id="UP000054995">
    <property type="component" value="Unassembled WGS sequence"/>
</dbReference>
<evidence type="ECO:0000313" key="2">
    <source>
        <dbReference type="Proteomes" id="UP000054995"/>
    </source>
</evidence>
<dbReference type="OrthoDB" id="10645599at2759"/>